<dbReference type="InterPro" id="IPR000477">
    <property type="entry name" value="RT_dom"/>
</dbReference>
<evidence type="ECO:0000313" key="4">
    <source>
        <dbReference type="Proteomes" id="UP000230423"/>
    </source>
</evidence>
<dbReference type="PANTHER" id="PTHR33050:SF7">
    <property type="entry name" value="RIBONUCLEASE H"/>
    <property type="match status" value="1"/>
</dbReference>
<dbReference type="AlphaFoldDB" id="A0A2G9TKZ3"/>
<dbReference type="EMBL" id="KZ370566">
    <property type="protein sequence ID" value="PIO58674.1"/>
    <property type="molecule type" value="Genomic_DNA"/>
</dbReference>
<dbReference type="InterPro" id="IPR052055">
    <property type="entry name" value="Hepadnavirus_pol/RT"/>
</dbReference>
<feature type="domain" description="Reverse transcriptase" evidence="2">
    <location>
        <begin position="406"/>
        <end position="588"/>
    </location>
</feature>
<dbReference type="CDD" id="cd03714">
    <property type="entry name" value="RT_DIRS1"/>
    <property type="match status" value="1"/>
</dbReference>
<name>A0A2G9TKZ3_TELCI</name>
<feature type="compositionally biased region" description="Basic and acidic residues" evidence="1">
    <location>
        <begin position="9"/>
        <end position="33"/>
    </location>
</feature>
<dbReference type="InterPro" id="IPR043502">
    <property type="entry name" value="DNA/RNA_pol_sf"/>
</dbReference>
<keyword evidence="3" id="KW-0548">Nucleotidyltransferase</keyword>
<evidence type="ECO:0000256" key="1">
    <source>
        <dbReference type="SAM" id="MobiDB-lite"/>
    </source>
</evidence>
<gene>
    <name evidence="3" type="ORF">TELCIR_19886</name>
</gene>
<feature type="compositionally biased region" description="Low complexity" evidence="1">
    <location>
        <begin position="42"/>
        <end position="60"/>
    </location>
</feature>
<dbReference type="Gene3D" id="3.30.70.270">
    <property type="match status" value="1"/>
</dbReference>
<evidence type="ECO:0000259" key="2">
    <source>
        <dbReference type="PROSITE" id="PS50878"/>
    </source>
</evidence>
<dbReference type="OrthoDB" id="5864339at2759"/>
<keyword evidence="4" id="KW-1185">Reference proteome</keyword>
<dbReference type="Pfam" id="PF00078">
    <property type="entry name" value="RVT_1"/>
    <property type="match status" value="1"/>
</dbReference>
<feature type="region of interest" description="Disordered" evidence="1">
    <location>
        <begin position="1"/>
        <end position="68"/>
    </location>
</feature>
<reference evidence="3 4" key="1">
    <citation type="submission" date="2015-09" db="EMBL/GenBank/DDBJ databases">
        <title>Draft genome of the parasitic nematode Teladorsagia circumcincta isolate WARC Sus (inbred).</title>
        <authorList>
            <person name="Mitreva M."/>
        </authorList>
    </citation>
    <scope>NUCLEOTIDE SEQUENCE [LARGE SCALE GENOMIC DNA]</scope>
    <source>
        <strain evidence="3 4">S</strain>
    </source>
</reference>
<dbReference type="SUPFAM" id="SSF56672">
    <property type="entry name" value="DNA/RNA polymerases"/>
    <property type="match status" value="1"/>
</dbReference>
<dbReference type="Gene3D" id="3.10.10.10">
    <property type="entry name" value="HIV Type 1 Reverse Transcriptase, subunit A, domain 1"/>
    <property type="match status" value="1"/>
</dbReference>
<keyword evidence="3" id="KW-0695">RNA-directed DNA polymerase</keyword>
<organism evidence="3 4">
    <name type="scientific">Teladorsagia circumcincta</name>
    <name type="common">Brown stomach worm</name>
    <name type="synonym">Ostertagia circumcincta</name>
    <dbReference type="NCBI Taxonomy" id="45464"/>
    <lineage>
        <taxon>Eukaryota</taxon>
        <taxon>Metazoa</taxon>
        <taxon>Ecdysozoa</taxon>
        <taxon>Nematoda</taxon>
        <taxon>Chromadorea</taxon>
        <taxon>Rhabditida</taxon>
        <taxon>Rhabditina</taxon>
        <taxon>Rhabditomorpha</taxon>
        <taxon>Strongyloidea</taxon>
        <taxon>Trichostrongylidae</taxon>
        <taxon>Teladorsagia</taxon>
    </lineage>
</organism>
<dbReference type="InterPro" id="IPR043128">
    <property type="entry name" value="Rev_trsase/Diguanyl_cyclase"/>
</dbReference>
<proteinExistence type="predicted"/>
<dbReference type="PROSITE" id="PS50878">
    <property type="entry name" value="RT_POL"/>
    <property type="match status" value="1"/>
</dbReference>
<keyword evidence="3" id="KW-0808">Transferase</keyword>
<accession>A0A2G9TKZ3</accession>
<dbReference type="PANTHER" id="PTHR33050">
    <property type="entry name" value="REVERSE TRANSCRIPTASE DOMAIN-CONTAINING PROTEIN"/>
    <property type="match status" value="1"/>
</dbReference>
<evidence type="ECO:0000313" key="3">
    <source>
        <dbReference type="EMBL" id="PIO58674.1"/>
    </source>
</evidence>
<protein>
    <submittedName>
        <fullName evidence="3">Reverse transcriptase</fullName>
    </submittedName>
</protein>
<sequence>MSSPLEDSELARLEKELLDGPSDSKEVELESTRTRKRRKDSSSSTSSYSSSSSYSTSSYSEDSDGDGLRHRKEELQKKCFNTGSPLEAIRIPKRIDFAGAVKEAPEIARMEYKKLRTRVEIDQKLLDHFNKCAAGVYVGTEDRLSFFDRLPLVSSGLAAPPVLDEGLPRKSFRIQVDESSLMADAEVLLNALNLMAIARSESWAGRSQRADLYIEQAMEVLSFGVEANVARRRERFLRSFGVEPLKMVHNFHRFPVEEPTRSADLPWNEVCPALIGPKLTTEIVEKSQCRKLTEALVKEAKSKRTHHNGKRMKTFPAKKERLGDHFTIQMNMQEVPHKELVVLAGRLALFQKNWARLTKDPWVLETIQGYRLEFCNETPQCSLQENRPAPVPDLLNIEVAKLLEKRAIEEIPWSSKVWTSSIFVIPKKDGGTRTVINLRPLNKFIKHYHFKLESIHMIRDLLERNDFMAKIDMKDAYFSVPIHSECRKYLAFCCGGKLFQFTALPFGLSSAPYVYTRLMRVIASQLRRRGIRLIVYLDDWLLIDKEKAPLVSKINLIILLFKKLGLTINETKSQLEPSQTIEFLGITINSTSYELHVPERKITSICNAAEKIRKRKKVTLRDIARFIGQEIQEYIRCKRERNRKTQKT</sequence>
<dbReference type="Proteomes" id="UP000230423">
    <property type="component" value="Unassembled WGS sequence"/>
</dbReference>
<dbReference type="GO" id="GO:0003964">
    <property type="term" value="F:RNA-directed DNA polymerase activity"/>
    <property type="evidence" value="ECO:0007669"/>
    <property type="project" value="UniProtKB-KW"/>
</dbReference>